<accession>A0A8S5QUP3</accession>
<protein>
    <submittedName>
        <fullName evidence="1">Uncharacterized protein</fullName>
    </submittedName>
</protein>
<reference evidence="1" key="1">
    <citation type="journal article" date="2021" name="Proc. Natl. Acad. Sci. U.S.A.">
        <title>A Catalog of Tens of Thousands of Viruses from Human Metagenomes Reveals Hidden Associations with Chronic Diseases.</title>
        <authorList>
            <person name="Tisza M.J."/>
            <person name="Buck C.B."/>
        </authorList>
    </citation>
    <scope>NUCLEOTIDE SEQUENCE</scope>
    <source>
        <strain evidence="1">CtzSN25</strain>
    </source>
</reference>
<dbReference type="EMBL" id="BK015743">
    <property type="protein sequence ID" value="DAE22926.1"/>
    <property type="molecule type" value="Genomic_DNA"/>
</dbReference>
<proteinExistence type="predicted"/>
<organism evidence="1">
    <name type="scientific">Siphoviridae sp. ctzSN25</name>
    <dbReference type="NCBI Taxonomy" id="2826529"/>
    <lineage>
        <taxon>Viruses</taxon>
        <taxon>Duplodnaviria</taxon>
        <taxon>Heunggongvirae</taxon>
        <taxon>Uroviricota</taxon>
        <taxon>Caudoviricetes</taxon>
    </lineage>
</organism>
<name>A0A8S5QUP3_9CAUD</name>
<evidence type="ECO:0000313" key="1">
    <source>
        <dbReference type="EMBL" id="DAE22926.1"/>
    </source>
</evidence>
<sequence length="190" mass="21859">MLYLIDSNISTSSQQLTRIMRILDKYGAKYTLLSTYKSSGRWADHYSPTLDKEIVKGILKFYDYDLSKVAKSPNSSTVRTMSKKHPQAVREYRSSTFHDKKLSEVIDWFSEHPQFLNVGIMYESRNGACTANLRNDEFRAFLPRSKKDKTRYAALNVAFGELGISENEVATPRPKKASYGHHKGGYKWEL</sequence>